<evidence type="ECO:0000313" key="8">
    <source>
        <dbReference type="Proteomes" id="UP001524435"/>
    </source>
</evidence>
<keyword evidence="4 7" id="KW-0456">Lyase</keyword>
<dbReference type="NCBIfam" id="TIGR04350">
    <property type="entry name" value="C_S_lyase_PatB"/>
    <property type="match status" value="1"/>
</dbReference>
<accession>A0ABT1SL16</accession>
<dbReference type="InterPro" id="IPR004839">
    <property type="entry name" value="Aminotransferase_I/II_large"/>
</dbReference>
<dbReference type="CDD" id="cd00609">
    <property type="entry name" value="AAT_like"/>
    <property type="match status" value="1"/>
</dbReference>
<organism evidence="7 8">
    <name type="scientific">Massilicoli timonensis</name>
    <dbReference type="NCBI Taxonomy" id="2015901"/>
    <lineage>
        <taxon>Bacteria</taxon>
        <taxon>Bacillati</taxon>
        <taxon>Bacillota</taxon>
        <taxon>Erysipelotrichia</taxon>
        <taxon>Erysipelotrichales</taxon>
        <taxon>Erysipelotrichaceae</taxon>
        <taxon>Massilicoli</taxon>
    </lineage>
</organism>
<gene>
    <name evidence="7" type="ORF">NE663_03695</name>
</gene>
<comment type="caution">
    <text evidence="7">The sequence shown here is derived from an EMBL/GenBank/DDBJ whole genome shotgun (WGS) entry which is preliminary data.</text>
</comment>
<comment type="cofactor">
    <cofactor evidence="1">
        <name>pyridoxal 5'-phosphate</name>
        <dbReference type="ChEBI" id="CHEBI:597326"/>
    </cofactor>
</comment>
<dbReference type="InterPro" id="IPR015421">
    <property type="entry name" value="PyrdxlP-dep_Trfase_major"/>
</dbReference>
<dbReference type="PANTHER" id="PTHR43525:SF1">
    <property type="entry name" value="PROTEIN MALY"/>
    <property type="match status" value="1"/>
</dbReference>
<dbReference type="EMBL" id="JANGCH010000003">
    <property type="protein sequence ID" value="MCQ5121360.1"/>
    <property type="molecule type" value="Genomic_DNA"/>
</dbReference>
<evidence type="ECO:0000256" key="1">
    <source>
        <dbReference type="ARBA" id="ARBA00001933"/>
    </source>
</evidence>
<proteinExistence type="inferred from homology"/>
<name>A0ABT1SL16_9FIRM</name>
<dbReference type="InterPro" id="IPR027619">
    <property type="entry name" value="C-S_lyase_PatB-like"/>
</dbReference>
<keyword evidence="3" id="KW-0663">Pyridoxal phosphate</keyword>
<dbReference type="Proteomes" id="UP001524435">
    <property type="component" value="Unassembled WGS sequence"/>
</dbReference>
<evidence type="ECO:0000259" key="6">
    <source>
        <dbReference type="Pfam" id="PF00155"/>
    </source>
</evidence>
<feature type="domain" description="Aminotransferase class I/classII large" evidence="6">
    <location>
        <begin position="31"/>
        <end position="376"/>
    </location>
</feature>
<evidence type="ECO:0000256" key="3">
    <source>
        <dbReference type="ARBA" id="ARBA00022898"/>
    </source>
</evidence>
<evidence type="ECO:0000313" key="7">
    <source>
        <dbReference type="EMBL" id="MCQ5121360.1"/>
    </source>
</evidence>
<reference evidence="7 8" key="1">
    <citation type="submission" date="2022-06" db="EMBL/GenBank/DDBJ databases">
        <title>Isolation of gut microbiota from human fecal samples.</title>
        <authorList>
            <person name="Pamer E.G."/>
            <person name="Barat B."/>
            <person name="Waligurski E."/>
            <person name="Medina S."/>
            <person name="Paddock L."/>
            <person name="Mostad J."/>
        </authorList>
    </citation>
    <scope>NUCLEOTIDE SEQUENCE [LARGE SCALE GENOMIC DNA]</scope>
    <source>
        <strain evidence="7 8">DFI.6.1</strain>
    </source>
</reference>
<keyword evidence="8" id="KW-1185">Reference proteome</keyword>
<dbReference type="Gene3D" id="3.90.1150.10">
    <property type="entry name" value="Aspartate Aminotransferase, domain 1"/>
    <property type="match status" value="1"/>
</dbReference>
<dbReference type="GO" id="GO:0016829">
    <property type="term" value="F:lyase activity"/>
    <property type="evidence" value="ECO:0007669"/>
    <property type="project" value="UniProtKB-KW"/>
</dbReference>
<dbReference type="InterPro" id="IPR015424">
    <property type="entry name" value="PyrdxlP-dep_Trfase"/>
</dbReference>
<comment type="similarity">
    <text evidence="5">Belongs to the class-II pyridoxal-phosphate-dependent aminotransferase family. MalY/PatB cystathionine beta-lyase subfamily.</text>
</comment>
<dbReference type="RefSeq" id="WP_256197508.1">
    <property type="nucleotide sequence ID" value="NZ_JANGCH010000003.1"/>
</dbReference>
<dbReference type="Pfam" id="PF00155">
    <property type="entry name" value="Aminotran_1_2"/>
    <property type="match status" value="1"/>
</dbReference>
<evidence type="ECO:0000256" key="5">
    <source>
        <dbReference type="ARBA" id="ARBA00037974"/>
    </source>
</evidence>
<dbReference type="InterPro" id="IPR051798">
    <property type="entry name" value="Class-II_PLP-Dep_Aminotrans"/>
</dbReference>
<dbReference type="Gene3D" id="3.40.640.10">
    <property type="entry name" value="Type I PLP-dependent aspartate aminotransferase-like (Major domain)"/>
    <property type="match status" value="1"/>
</dbReference>
<evidence type="ECO:0000256" key="2">
    <source>
        <dbReference type="ARBA" id="ARBA00012224"/>
    </source>
</evidence>
<protein>
    <recommendedName>
        <fullName evidence="2">cysteine-S-conjugate beta-lyase</fullName>
        <ecNumber evidence="2">4.4.1.13</ecNumber>
    </recommendedName>
</protein>
<evidence type="ECO:0000256" key="4">
    <source>
        <dbReference type="ARBA" id="ARBA00023239"/>
    </source>
</evidence>
<sequence length="386" mass="44835">MSRFDEWIDRRQTYCTQWDYVKDRFHVDGLLPFTISDMDLACPDEVQEALRKRIAHPIYGYSRWKNDDYLQAICGWYKRRFDCEIDPKWICYSPSVMYAVTKMICFLSAKGEGVVIFTPAYDAFYHVIEHNERTLLACAFQQDQMDYEIDFEKLEECLKQAKILLLCNPHNPIGKVFSEAELKKIITLCEHYDVAIISDDIHMDITYGNKLTPILSLPCKVPCVICSSPSKTFNIPSLGGSYILIPDQRLWKRFETMTRYTEFVNSPAILGVIATVAAYQCDDWVEELNGYLLENLRYVDAYLKKHMPLLTMTLPMGCYFAWIHTDRLGVSDERLQEALVQEGKVAVMSGQVYGAVHRLRLNVGCPRRKIEEGLRRMQIAYDKLVK</sequence>
<dbReference type="InterPro" id="IPR015422">
    <property type="entry name" value="PyrdxlP-dep_Trfase_small"/>
</dbReference>
<dbReference type="PANTHER" id="PTHR43525">
    <property type="entry name" value="PROTEIN MALY"/>
    <property type="match status" value="1"/>
</dbReference>
<dbReference type="SUPFAM" id="SSF53383">
    <property type="entry name" value="PLP-dependent transferases"/>
    <property type="match status" value="1"/>
</dbReference>
<dbReference type="EC" id="4.4.1.13" evidence="2"/>